<evidence type="ECO:0000313" key="6">
    <source>
        <dbReference type="Proteomes" id="UP000660380"/>
    </source>
</evidence>
<dbReference type="SUPFAM" id="SSF52540">
    <property type="entry name" value="P-loop containing nucleoside triphosphate hydrolases"/>
    <property type="match status" value="2"/>
</dbReference>
<organism evidence="5 6">
    <name type="scientific">Scytonema hofmannii FACHB-248</name>
    <dbReference type="NCBI Taxonomy" id="1842502"/>
    <lineage>
        <taxon>Bacteria</taxon>
        <taxon>Bacillati</taxon>
        <taxon>Cyanobacteriota</taxon>
        <taxon>Cyanophyceae</taxon>
        <taxon>Nostocales</taxon>
        <taxon>Scytonemataceae</taxon>
        <taxon>Scytonema</taxon>
    </lineage>
</organism>
<sequence length="1100" mass="127450">MIQIGSLVRSRNNNLGIGKVTQISEQSVVVEYFCSLGKQIQNTLPLISLSQVRIQRQTRCYIKLENEDRWGIGRIFAWDEDNDLYQIDLPDKKTVLVPEEEVYVRCDLPIEDPIDILAMKGQETPYFHERRLALVNCLMSQRAVSRGMTGLLSANIKLYPHQVEVIRRVLEDPIQRYLLADDEGLGKTIEAGVILRQYLLDEPQGTALVVVPQYLLEQWHQELENKFYISHFPDRVKVVAVEDVQKINRNADINFVILDQADKIAAMAYSFDASQRQSFAIYKHIAHKCDRLLLLTGTPLLNHERDYLAMLHLLDPDIYRMDDLTSFRAKVQNRDAIGKILVSLENADSVGLKDNLNQLQKLFPKDTYLQHLADQLEDLQTATDQDKIIKAIRTHISDTHRLHRRILRNRLASVEDVILERNITPKAEYDLDERSIDIHELIEKWRGVASNEKEYQRIFLLLFLGSGTWFGLLEQIITARLKNVAGKELIQDFGDESISMLTDTPKFASEEEILESLLKIVRQPSEDGDRIELLKTVLLYHLSERFNLQSYRSNLSKLLEQVQRRIIRPIPGDTLPKIVVFTSFALVGAEIVRCLRSSFGKATVATHQVGQTRAEVEKNLKQFKNDPKCFILVCDSAGEEGRSLQFADWMIHFDIPWSPNSLEKRISRIDSIYITQKSELTVFAGADLEDSPHDAWYRLLKEGLTIFRQSITNFQFYLDKKLPQLEAKLFETGGNGLVEIIEQIQDEIAVEKIKLSQQNVLDEIDILDEDATQYFTALDNYDAQYQEIQRCVEGWICDALEFKQVYKTDFTGIQRYQPTMRTLLPVDELRTYFNTFAETFGTFNRQLANQNSDINLYRIGEEFLESLASYIHWDDRGQAFALWRFDKSWDKSEGKEWFGFRFNYIIEANLTYLKDDTKYQILKRRADGLFPPIVESIFVDAVEPMSIVQNEELLTILQRPYRGKGGIQYRDYNLAKTRLSIIDNFVEANKWQDFCYQARQSSLELLQQRPDFRELCEKQAKIAEDKLNKRVEQLQLRLNQLVENKERSNSELAEEIETETDLIQLIIEGIRHPSIRLDSVGFIVVSGCPPTQSDEEGDYS</sequence>
<feature type="domain" description="Helicase ATP-binding" evidence="3">
    <location>
        <begin position="168"/>
        <end position="317"/>
    </location>
</feature>
<evidence type="ECO:0000259" key="4">
    <source>
        <dbReference type="PROSITE" id="PS51194"/>
    </source>
</evidence>
<evidence type="ECO:0000259" key="3">
    <source>
        <dbReference type="PROSITE" id="PS51192"/>
    </source>
</evidence>
<keyword evidence="5" id="KW-0547">Nucleotide-binding</keyword>
<accession>A0ABR8GKK7</accession>
<evidence type="ECO:0000256" key="1">
    <source>
        <dbReference type="ARBA" id="ARBA00022801"/>
    </source>
</evidence>
<dbReference type="GO" id="GO:0004386">
    <property type="term" value="F:helicase activity"/>
    <property type="evidence" value="ECO:0007669"/>
    <property type="project" value="UniProtKB-KW"/>
</dbReference>
<gene>
    <name evidence="5" type="ORF">H6G81_04160</name>
</gene>
<dbReference type="EMBL" id="JACJTA010000005">
    <property type="protein sequence ID" value="MBD2603742.1"/>
    <property type="molecule type" value="Genomic_DNA"/>
</dbReference>
<keyword evidence="6" id="KW-1185">Reference proteome</keyword>
<dbReference type="Proteomes" id="UP000660380">
    <property type="component" value="Unassembled WGS sequence"/>
</dbReference>
<dbReference type="SMART" id="SM00490">
    <property type="entry name" value="HELICc"/>
    <property type="match status" value="1"/>
</dbReference>
<dbReference type="RefSeq" id="WP_029635104.1">
    <property type="nucleotide sequence ID" value="NZ_JACJTA010000005.1"/>
</dbReference>
<keyword evidence="2" id="KW-0175">Coiled coil</keyword>
<dbReference type="NCBIfam" id="NF041062">
    <property type="entry name" value="DpdE"/>
    <property type="match status" value="1"/>
</dbReference>
<keyword evidence="1" id="KW-0378">Hydrolase</keyword>
<name>A0ABR8GKK7_9CYAN</name>
<dbReference type="PANTHER" id="PTHR45766:SF6">
    <property type="entry name" value="SWI_SNF-RELATED MATRIX-ASSOCIATED ACTIN-DEPENDENT REGULATOR OF CHROMATIN SUBFAMILY A-LIKE PROTEIN 1"/>
    <property type="match status" value="1"/>
</dbReference>
<dbReference type="InterPro" id="IPR000330">
    <property type="entry name" value="SNF2_N"/>
</dbReference>
<evidence type="ECO:0000256" key="2">
    <source>
        <dbReference type="SAM" id="Coils"/>
    </source>
</evidence>
<dbReference type="InterPro" id="IPR027417">
    <property type="entry name" value="P-loop_NTPase"/>
</dbReference>
<comment type="caution">
    <text evidence="5">The sequence shown here is derived from an EMBL/GenBank/DDBJ whole genome shotgun (WGS) entry which is preliminary data.</text>
</comment>
<dbReference type="PANTHER" id="PTHR45766">
    <property type="entry name" value="DNA ANNEALING HELICASE AND ENDONUCLEASE ZRANB3 FAMILY MEMBER"/>
    <property type="match status" value="1"/>
</dbReference>
<dbReference type="Gene3D" id="3.40.50.300">
    <property type="entry name" value="P-loop containing nucleotide triphosphate hydrolases"/>
    <property type="match status" value="1"/>
</dbReference>
<dbReference type="InterPro" id="IPR014001">
    <property type="entry name" value="Helicase_ATP-bd"/>
</dbReference>
<dbReference type="InterPro" id="IPR038718">
    <property type="entry name" value="SNF2-like_sf"/>
</dbReference>
<dbReference type="PROSITE" id="PS51192">
    <property type="entry name" value="HELICASE_ATP_BIND_1"/>
    <property type="match status" value="1"/>
</dbReference>
<dbReference type="PROSITE" id="PS51194">
    <property type="entry name" value="HELICASE_CTER"/>
    <property type="match status" value="1"/>
</dbReference>
<dbReference type="InterPro" id="IPR001650">
    <property type="entry name" value="Helicase_C-like"/>
</dbReference>
<reference evidence="5 6" key="1">
    <citation type="journal article" date="2020" name="ISME J.">
        <title>Comparative genomics reveals insights into cyanobacterial evolution and habitat adaptation.</title>
        <authorList>
            <person name="Chen M.Y."/>
            <person name="Teng W.K."/>
            <person name="Zhao L."/>
            <person name="Hu C.X."/>
            <person name="Zhou Y.K."/>
            <person name="Han B.P."/>
            <person name="Song L.R."/>
            <person name="Shu W.S."/>
        </authorList>
    </citation>
    <scope>NUCLEOTIDE SEQUENCE [LARGE SCALE GENOMIC DNA]</scope>
    <source>
        <strain evidence="5 6">FACHB-248</strain>
    </source>
</reference>
<dbReference type="Pfam" id="PF00176">
    <property type="entry name" value="SNF2-rel_dom"/>
    <property type="match status" value="1"/>
</dbReference>
<dbReference type="Pfam" id="PF00271">
    <property type="entry name" value="Helicase_C"/>
    <property type="match status" value="1"/>
</dbReference>
<keyword evidence="5" id="KW-0067">ATP-binding</keyword>
<feature type="domain" description="Helicase C-terminal" evidence="4">
    <location>
        <begin position="554"/>
        <end position="722"/>
    </location>
</feature>
<protein>
    <submittedName>
        <fullName evidence="5">DEAD/DEAH box helicase family protein</fullName>
    </submittedName>
</protein>
<dbReference type="Gene3D" id="3.40.50.10810">
    <property type="entry name" value="Tandem AAA-ATPase domain"/>
    <property type="match status" value="1"/>
</dbReference>
<feature type="coiled-coil region" evidence="2">
    <location>
        <begin position="1017"/>
        <end position="1062"/>
    </location>
</feature>
<evidence type="ECO:0000313" key="5">
    <source>
        <dbReference type="EMBL" id="MBD2603742.1"/>
    </source>
</evidence>
<keyword evidence="5" id="KW-0347">Helicase</keyword>
<dbReference type="SMART" id="SM00487">
    <property type="entry name" value="DEXDc"/>
    <property type="match status" value="1"/>
</dbReference>
<proteinExistence type="predicted"/>